<dbReference type="AlphaFoldDB" id="A0A6J7NFA4"/>
<reference evidence="2" key="1">
    <citation type="submission" date="2020-05" db="EMBL/GenBank/DDBJ databases">
        <authorList>
            <person name="Chiriac C."/>
            <person name="Salcher M."/>
            <person name="Ghai R."/>
            <person name="Kavagutti S V."/>
        </authorList>
    </citation>
    <scope>NUCLEOTIDE SEQUENCE</scope>
</reference>
<accession>A0A6J7NFA4</accession>
<proteinExistence type="predicted"/>
<evidence type="ECO:0000256" key="1">
    <source>
        <dbReference type="SAM" id="Phobius"/>
    </source>
</evidence>
<dbReference type="EMBL" id="CAFBOG010000189">
    <property type="protein sequence ID" value="CAB4991961.1"/>
    <property type="molecule type" value="Genomic_DNA"/>
</dbReference>
<name>A0A6J7NFA4_9ZZZZ</name>
<evidence type="ECO:0000313" key="2">
    <source>
        <dbReference type="EMBL" id="CAB4991961.1"/>
    </source>
</evidence>
<protein>
    <submittedName>
        <fullName evidence="2">Unannotated protein</fullName>
    </submittedName>
</protein>
<feature type="transmembrane region" description="Helical" evidence="1">
    <location>
        <begin position="50"/>
        <end position="71"/>
    </location>
</feature>
<keyword evidence="1" id="KW-0472">Membrane</keyword>
<keyword evidence="1" id="KW-0812">Transmembrane</keyword>
<gene>
    <name evidence="2" type="ORF">UFOPK3914_01647</name>
</gene>
<feature type="transmembrane region" description="Helical" evidence="1">
    <location>
        <begin position="129"/>
        <end position="148"/>
    </location>
</feature>
<sequence>MSACSIPICGMASGELSILATSTGRARSAAPAVSSRLSCTPVSAEVGPTAIVVVVVVVVVTTAASVFAGAADSAFLPQPLRPKPATPDPISTTASMQAPRTSLLFGRLCCEARVAERFTAGVPWPESSALLMLLLLLLLLLVSSDMVCRFQVGSFTVLEALRFDRSVAASMCQQGVNSLGLKLQRPGQST</sequence>
<keyword evidence="1" id="KW-1133">Transmembrane helix</keyword>
<organism evidence="2">
    <name type="scientific">freshwater metagenome</name>
    <dbReference type="NCBI Taxonomy" id="449393"/>
    <lineage>
        <taxon>unclassified sequences</taxon>
        <taxon>metagenomes</taxon>
        <taxon>ecological metagenomes</taxon>
    </lineage>
</organism>